<gene>
    <name evidence="1" type="ORF">HC246_17245</name>
</gene>
<evidence type="ECO:0000313" key="2">
    <source>
        <dbReference type="Proteomes" id="UP000738376"/>
    </source>
</evidence>
<accession>A0ABX1LWI7</accession>
<keyword evidence="2" id="KW-1185">Reference proteome</keyword>
<evidence type="ECO:0000313" key="1">
    <source>
        <dbReference type="EMBL" id="NMF59716.1"/>
    </source>
</evidence>
<proteinExistence type="predicted"/>
<reference evidence="1 2" key="1">
    <citation type="submission" date="2020-03" db="EMBL/GenBank/DDBJ databases">
        <title>Draft Genome Sequence of 2-Methylisoborneol Producing Pseudanabaena yagii Strain GIHE-NHR1 Isolated from North Han River in South Korea.</title>
        <authorList>
            <person name="Jeong J."/>
        </authorList>
    </citation>
    <scope>NUCLEOTIDE SEQUENCE [LARGE SCALE GENOMIC DNA]</scope>
    <source>
        <strain evidence="1 2">GIHE-NHR1</strain>
    </source>
</reference>
<dbReference type="EMBL" id="JAAVJL010000002">
    <property type="protein sequence ID" value="NMF59716.1"/>
    <property type="molecule type" value="Genomic_DNA"/>
</dbReference>
<dbReference type="Pfam" id="PF08852">
    <property type="entry name" value="DUF1822"/>
    <property type="match status" value="1"/>
</dbReference>
<dbReference type="Proteomes" id="UP000738376">
    <property type="component" value="Unassembled WGS sequence"/>
</dbReference>
<name>A0ABX1LWI7_9CYAN</name>
<sequence>MMTLNLLNTGGKTMLSEFETIPIDAIALSDEIMQQAISLSQKADNQWQTYLDAIAYLTICEWLHERSPNLDSVRDSEEITNRQGNLHYLEVNGFTLYILGITPSSGDMVEIPANILQPQSSKGENNHNSSNTFIVIVEIYEEIAQALILGFSRHLHLVKHLADLVAELKGDRLENTYQVPLSLFDDEPERLLLYLQNLEPIKALPLETVTESSVNITELILNTGLWLQEQLDDIAQNLAWHLLPTWQPSYGLGMRSLGLRSSEMELETIISELTHLNVQVPPSAKAAYQDFQLGDRHLRLYATVWADGNYFTNLEANPEWSLLLVLGCQVIGEIPYGVRMRVRDQQNVLIDRQLDKTSQDLYLYACVTGDRTETFSVSISLPSGVMLTLPAFAFHPNAL</sequence>
<dbReference type="RefSeq" id="WP_169364713.1">
    <property type="nucleotide sequence ID" value="NZ_JAAVJL010000002.1"/>
</dbReference>
<comment type="caution">
    <text evidence="1">The sequence shown here is derived from an EMBL/GenBank/DDBJ whole genome shotgun (WGS) entry which is preliminary data.</text>
</comment>
<protein>
    <submittedName>
        <fullName evidence="1">DUF1822 family protein</fullName>
    </submittedName>
</protein>
<dbReference type="InterPro" id="IPR014951">
    <property type="entry name" value="DUF1822"/>
</dbReference>
<organism evidence="1 2">
    <name type="scientific">Pseudanabaena yagii GIHE-NHR1</name>
    <dbReference type="NCBI Taxonomy" id="2722753"/>
    <lineage>
        <taxon>Bacteria</taxon>
        <taxon>Bacillati</taxon>
        <taxon>Cyanobacteriota</taxon>
        <taxon>Cyanophyceae</taxon>
        <taxon>Pseudanabaenales</taxon>
        <taxon>Pseudanabaenaceae</taxon>
        <taxon>Pseudanabaena</taxon>
        <taxon>Pseudanabaena yagii</taxon>
    </lineage>
</organism>